<dbReference type="InterPro" id="IPR011990">
    <property type="entry name" value="TPR-like_helical_dom_sf"/>
</dbReference>
<organism evidence="10 11">
    <name type="scientific">Arenibacter palladensis</name>
    <dbReference type="NCBI Taxonomy" id="237373"/>
    <lineage>
        <taxon>Bacteria</taxon>
        <taxon>Pseudomonadati</taxon>
        <taxon>Bacteroidota</taxon>
        <taxon>Flavobacteriia</taxon>
        <taxon>Flavobacteriales</taxon>
        <taxon>Flavobacteriaceae</taxon>
        <taxon>Arenibacter</taxon>
    </lineage>
</organism>
<keyword evidence="4 10" id="KW-0418">Kinase</keyword>
<dbReference type="AlphaFoldDB" id="A0A1M5G210"/>
<dbReference type="InterPro" id="IPR036890">
    <property type="entry name" value="HATPase_C_sf"/>
</dbReference>
<feature type="repeat" description="TPR" evidence="6">
    <location>
        <begin position="199"/>
        <end position="232"/>
    </location>
</feature>
<dbReference type="InterPro" id="IPR050482">
    <property type="entry name" value="Sensor_HK_TwoCompSys"/>
</dbReference>
<evidence type="ECO:0000313" key="11">
    <source>
        <dbReference type="Proteomes" id="UP000184406"/>
    </source>
</evidence>
<evidence type="ECO:0000256" key="7">
    <source>
        <dbReference type="SAM" id="Coils"/>
    </source>
</evidence>
<evidence type="ECO:0000259" key="9">
    <source>
        <dbReference type="PROSITE" id="PS50109"/>
    </source>
</evidence>
<dbReference type="OrthoDB" id="977000at2"/>
<dbReference type="SMART" id="SM00387">
    <property type="entry name" value="HATPase_c"/>
    <property type="match status" value="1"/>
</dbReference>
<evidence type="ECO:0000313" key="10">
    <source>
        <dbReference type="EMBL" id="SHF97759.1"/>
    </source>
</evidence>
<dbReference type="CDD" id="cd16917">
    <property type="entry name" value="HATPase_UhpB-NarQ-NarX-like"/>
    <property type="match status" value="1"/>
</dbReference>
<keyword evidence="11" id="KW-1185">Reference proteome</keyword>
<gene>
    <name evidence="10" type="ORF">SAMN03080594_11071</name>
</gene>
<dbReference type="EMBL" id="FQUX01000010">
    <property type="protein sequence ID" value="SHF97759.1"/>
    <property type="molecule type" value="Genomic_DNA"/>
</dbReference>
<keyword evidence="7" id="KW-0175">Coiled coil</keyword>
<dbReference type="EC" id="2.7.13.3" evidence="2"/>
<dbReference type="InterPro" id="IPR019734">
    <property type="entry name" value="TPR_rpt"/>
</dbReference>
<dbReference type="InterPro" id="IPR003594">
    <property type="entry name" value="HATPase_dom"/>
</dbReference>
<dbReference type="RefSeq" id="WP_072864916.1">
    <property type="nucleotide sequence ID" value="NZ_FQUX01000010.1"/>
</dbReference>
<dbReference type="PANTHER" id="PTHR24421">
    <property type="entry name" value="NITRATE/NITRITE SENSOR PROTEIN NARX-RELATED"/>
    <property type="match status" value="1"/>
</dbReference>
<dbReference type="Proteomes" id="UP000184406">
    <property type="component" value="Unassembled WGS sequence"/>
</dbReference>
<dbReference type="PROSITE" id="PS50005">
    <property type="entry name" value="TPR"/>
    <property type="match status" value="2"/>
</dbReference>
<evidence type="ECO:0000256" key="4">
    <source>
        <dbReference type="ARBA" id="ARBA00022777"/>
    </source>
</evidence>
<feature type="coiled-coil region" evidence="7">
    <location>
        <begin position="522"/>
        <end position="549"/>
    </location>
</feature>
<evidence type="ECO:0000256" key="6">
    <source>
        <dbReference type="PROSITE-ProRule" id="PRU00339"/>
    </source>
</evidence>
<keyword evidence="8" id="KW-0472">Membrane</keyword>
<dbReference type="InterPro" id="IPR004358">
    <property type="entry name" value="Sig_transdc_His_kin-like_C"/>
</dbReference>
<dbReference type="InterPro" id="IPR005467">
    <property type="entry name" value="His_kinase_dom"/>
</dbReference>
<evidence type="ECO:0000256" key="5">
    <source>
        <dbReference type="ARBA" id="ARBA00023012"/>
    </source>
</evidence>
<reference evidence="11" key="1">
    <citation type="submission" date="2016-11" db="EMBL/GenBank/DDBJ databases">
        <authorList>
            <person name="Varghese N."/>
            <person name="Submissions S."/>
        </authorList>
    </citation>
    <scope>NUCLEOTIDE SEQUENCE [LARGE SCALE GENOMIC DNA]</scope>
    <source>
        <strain evidence="11">DSM 17539</strain>
    </source>
</reference>
<evidence type="ECO:0000256" key="2">
    <source>
        <dbReference type="ARBA" id="ARBA00012438"/>
    </source>
</evidence>
<name>A0A1M5G210_9FLAO</name>
<dbReference type="GO" id="GO:0004673">
    <property type="term" value="F:protein histidine kinase activity"/>
    <property type="evidence" value="ECO:0007669"/>
    <property type="project" value="UniProtKB-EC"/>
</dbReference>
<feature type="transmembrane region" description="Helical" evidence="8">
    <location>
        <begin position="425"/>
        <end position="444"/>
    </location>
</feature>
<feature type="domain" description="Histidine kinase" evidence="9">
    <location>
        <begin position="594"/>
        <end position="681"/>
    </location>
</feature>
<keyword evidence="8" id="KW-0812">Transmembrane</keyword>
<dbReference type="Gene3D" id="3.30.565.10">
    <property type="entry name" value="Histidine kinase-like ATPase, C-terminal domain"/>
    <property type="match status" value="1"/>
</dbReference>
<accession>A0A1M5G210</accession>
<dbReference type="SUPFAM" id="SSF55874">
    <property type="entry name" value="ATPase domain of HSP90 chaperone/DNA topoisomerase II/histidine kinase"/>
    <property type="match status" value="1"/>
</dbReference>
<dbReference type="SMART" id="SM00028">
    <property type="entry name" value="TPR"/>
    <property type="match status" value="5"/>
</dbReference>
<sequence length="690" mass="79345">MEKKVNYNFLFYFIFFLQVINSGCKDTSIGIKDSPTTPANDSITYWLSEENSSSVEDYSKNLSKAYDLALEEKNDSLKSKHFSRISYYYSLVGDSLQFRRSNNIALSLSAKIRDSNALANNHWDLAFFLEDHAVEDSAYYHYSQAEKIFRSLKDDYSTARVLYSLAKVQADIKDYTASEVTTIEAIELLKPLDKYYYLFLCYNNLGSVTNALNEYDKALEYYDKALFYLDKSKIDSSNRLRNTAINNIGMVYQAKGEIKKALENFEKVIKVDSIYYKDIGLYTQALSNYAQSKNKLGDTVGVLNSFKKALKIKDSVGDNRGLALTNYEIAEYYLNIKDTANALTFAQTAKQISEQTSNNRRLLESLELMAKVDPQNSSKYTQEYIKLNDSLIREERSTRNKFTRIRFETDEFIEQNELLTRQRQLWIGIAIALFVLAAFILITIDQRRKNQKLRFEQAQQKANQEIFNLLLAQNKKVEEGKQLEKKRISEELHDGILGQMLGIRLILSGLNNKTDSDSVLKRSDLLKKLQGLEEEIRTISHELSRASQEKIHNFIVSIEELVKTIQDSSKMKCHFEYDQKIDWDQLKGDIKINIYRIVQESLQNCIKHAKATKVDLLFQSENEHVKIIISDNGVGFDQKKGKRGIGLKNINSRLDKLKGTYDIQSEIGEGTKVTVTIPCIMEEQAEAIHA</sequence>
<keyword evidence="5" id="KW-0902">Two-component regulatory system</keyword>
<evidence type="ECO:0000256" key="8">
    <source>
        <dbReference type="SAM" id="Phobius"/>
    </source>
</evidence>
<dbReference type="PROSITE" id="PS50109">
    <property type="entry name" value="HIS_KIN"/>
    <property type="match status" value="1"/>
</dbReference>
<protein>
    <recommendedName>
        <fullName evidence="2">histidine kinase</fullName>
        <ecNumber evidence="2">2.7.13.3</ecNumber>
    </recommendedName>
</protein>
<dbReference type="Pfam" id="PF13374">
    <property type="entry name" value="TPR_10"/>
    <property type="match status" value="1"/>
</dbReference>
<evidence type="ECO:0000256" key="3">
    <source>
        <dbReference type="ARBA" id="ARBA00022679"/>
    </source>
</evidence>
<dbReference type="SUPFAM" id="SSF48452">
    <property type="entry name" value="TPR-like"/>
    <property type="match status" value="2"/>
</dbReference>
<proteinExistence type="predicted"/>
<keyword evidence="8" id="KW-1133">Transmembrane helix</keyword>
<comment type="catalytic activity">
    <reaction evidence="1">
        <text>ATP + protein L-histidine = ADP + protein N-phospho-L-histidine.</text>
        <dbReference type="EC" id="2.7.13.3"/>
    </reaction>
</comment>
<dbReference type="Pfam" id="PF02518">
    <property type="entry name" value="HATPase_c"/>
    <property type="match status" value="1"/>
</dbReference>
<dbReference type="Gene3D" id="1.25.40.10">
    <property type="entry name" value="Tetratricopeptide repeat domain"/>
    <property type="match status" value="1"/>
</dbReference>
<feature type="repeat" description="TPR" evidence="6">
    <location>
        <begin position="242"/>
        <end position="275"/>
    </location>
</feature>
<dbReference type="Pfam" id="PF13181">
    <property type="entry name" value="TPR_8"/>
    <property type="match status" value="1"/>
</dbReference>
<keyword evidence="6" id="KW-0802">TPR repeat</keyword>
<keyword evidence="3" id="KW-0808">Transferase</keyword>
<dbReference type="PRINTS" id="PR00344">
    <property type="entry name" value="BCTRLSENSOR"/>
</dbReference>
<dbReference type="GO" id="GO:0000160">
    <property type="term" value="P:phosphorelay signal transduction system"/>
    <property type="evidence" value="ECO:0007669"/>
    <property type="project" value="UniProtKB-KW"/>
</dbReference>
<evidence type="ECO:0000256" key="1">
    <source>
        <dbReference type="ARBA" id="ARBA00000085"/>
    </source>
</evidence>